<comment type="similarity">
    <text evidence="8">Belongs to the KAE1 / TsaD family.</text>
</comment>
<dbReference type="InterPro" id="IPR043129">
    <property type="entry name" value="ATPase_NBD"/>
</dbReference>
<dbReference type="FunFam" id="3.30.420.40:FF:000012">
    <property type="entry name" value="tRNA N6-adenosine threonylcarbamoyltransferase"/>
    <property type="match status" value="1"/>
</dbReference>
<evidence type="ECO:0000256" key="6">
    <source>
        <dbReference type="ARBA" id="ARBA00023315"/>
    </source>
</evidence>
<dbReference type="PANTHER" id="PTHR11735">
    <property type="entry name" value="TRNA N6-ADENOSINE THREONYLCARBAMOYLTRANSFERASE"/>
    <property type="match status" value="1"/>
</dbReference>
<evidence type="ECO:0000256" key="3">
    <source>
        <dbReference type="ARBA" id="ARBA00022694"/>
    </source>
</evidence>
<dbReference type="GO" id="GO:0002949">
    <property type="term" value="P:tRNA threonylcarbamoyladenosine modification"/>
    <property type="evidence" value="ECO:0007669"/>
    <property type="project" value="UniProtKB-UniRule"/>
</dbReference>
<evidence type="ECO:0000256" key="2">
    <source>
        <dbReference type="ARBA" id="ARBA00022679"/>
    </source>
</evidence>
<comment type="subcellular location">
    <subcellularLocation>
        <location evidence="8">Cytoplasm</location>
    </subcellularLocation>
</comment>
<feature type="binding site" evidence="8">
    <location>
        <position position="286"/>
    </location>
    <ligand>
        <name>substrate</name>
    </ligand>
</feature>
<dbReference type="InterPro" id="IPR017861">
    <property type="entry name" value="KAE1/TsaD"/>
</dbReference>
<feature type="binding site" evidence="8">
    <location>
        <position position="174"/>
    </location>
    <ligand>
        <name>substrate</name>
    </ligand>
</feature>
<keyword evidence="11" id="KW-1185">Reference proteome</keyword>
<dbReference type="Pfam" id="PF00814">
    <property type="entry name" value="TsaD"/>
    <property type="match status" value="1"/>
</dbReference>
<dbReference type="EC" id="2.3.1.234" evidence="8"/>
<reference evidence="10 11" key="1">
    <citation type="submission" date="2020-07" db="EMBL/GenBank/DDBJ databases">
        <title>Stappia sp., F7233, whole genome shotgun sequencing project.</title>
        <authorList>
            <person name="Jiang S."/>
            <person name="Liu Z.W."/>
            <person name="Du Z.J."/>
        </authorList>
    </citation>
    <scope>NUCLEOTIDE SEQUENCE [LARGE SCALE GENOMIC DNA]</scope>
    <source>
        <strain evidence="10 11">F7233</strain>
    </source>
</reference>
<feature type="binding site" evidence="8">
    <location>
        <position position="119"/>
    </location>
    <ligand>
        <name>Fe cation</name>
        <dbReference type="ChEBI" id="CHEBI:24875"/>
    </ligand>
</feature>
<accession>A0A839AF61</accession>
<dbReference type="PRINTS" id="PR00789">
    <property type="entry name" value="OSIALOPTASE"/>
</dbReference>
<feature type="binding site" evidence="8">
    <location>
        <position position="191"/>
    </location>
    <ligand>
        <name>substrate</name>
    </ligand>
</feature>
<dbReference type="SUPFAM" id="SSF53067">
    <property type="entry name" value="Actin-like ATPase domain"/>
    <property type="match status" value="2"/>
</dbReference>
<evidence type="ECO:0000259" key="9">
    <source>
        <dbReference type="Pfam" id="PF00814"/>
    </source>
</evidence>
<feature type="binding site" evidence="8">
    <location>
        <position position="187"/>
    </location>
    <ligand>
        <name>substrate</name>
    </ligand>
</feature>
<evidence type="ECO:0000313" key="11">
    <source>
        <dbReference type="Proteomes" id="UP000541109"/>
    </source>
</evidence>
<comment type="function">
    <text evidence="8">Required for the formation of a threonylcarbamoyl group on adenosine at position 37 (t(6)A37) in tRNAs that read codons beginning with adenine. Is involved in the transfer of the threonylcarbamoyl moiety of threonylcarbamoyl-AMP (TC-AMP) to the N6 group of A37, together with TsaE and TsaB. TsaD likely plays a direct catalytic role in this reaction.</text>
</comment>
<dbReference type="GO" id="GO:0061711">
    <property type="term" value="F:tRNA N(6)-L-threonylcarbamoyladenine synthase activity"/>
    <property type="evidence" value="ECO:0007669"/>
    <property type="project" value="UniProtKB-EC"/>
</dbReference>
<dbReference type="CDD" id="cd24133">
    <property type="entry name" value="ASKHA_NBD_TsaD_bac"/>
    <property type="match status" value="1"/>
</dbReference>
<evidence type="ECO:0000256" key="4">
    <source>
        <dbReference type="ARBA" id="ARBA00022723"/>
    </source>
</evidence>
<keyword evidence="5 8" id="KW-0408">Iron</keyword>
<proteinExistence type="inferred from homology"/>
<feature type="binding site" evidence="8">
    <location>
        <begin position="141"/>
        <end position="145"/>
    </location>
    <ligand>
        <name>substrate</name>
    </ligand>
</feature>
<keyword evidence="6 8" id="KW-0012">Acyltransferase</keyword>
<dbReference type="PANTHER" id="PTHR11735:SF6">
    <property type="entry name" value="TRNA N6-ADENOSINE THREONYLCARBAMOYLTRANSFERASE, MITOCHONDRIAL"/>
    <property type="match status" value="1"/>
</dbReference>
<keyword evidence="1 8" id="KW-0963">Cytoplasm</keyword>
<comment type="cofactor">
    <cofactor evidence="8">
        <name>Fe(2+)</name>
        <dbReference type="ChEBI" id="CHEBI:29033"/>
    </cofactor>
    <text evidence="8">Binds 1 Fe(2+) ion per subunit.</text>
</comment>
<dbReference type="HAMAP" id="MF_01445">
    <property type="entry name" value="TsaD"/>
    <property type="match status" value="1"/>
</dbReference>
<feature type="binding site" evidence="8">
    <location>
        <position position="123"/>
    </location>
    <ligand>
        <name>Fe cation</name>
        <dbReference type="ChEBI" id="CHEBI:24875"/>
    </ligand>
</feature>
<name>A0A839AF61_9HYPH</name>
<evidence type="ECO:0000256" key="7">
    <source>
        <dbReference type="ARBA" id="ARBA00048117"/>
    </source>
</evidence>
<dbReference type="NCBIfam" id="TIGR03723">
    <property type="entry name" value="T6A_TsaD_YgjD"/>
    <property type="match status" value="1"/>
</dbReference>
<keyword evidence="4 8" id="KW-0479">Metal-binding</keyword>
<dbReference type="Proteomes" id="UP000541109">
    <property type="component" value="Unassembled WGS sequence"/>
</dbReference>
<dbReference type="RefSeq" id="WP_182166781.1">
    <property type="nucleotide sequence ID" value="NZ_JACFXV010000063.1"/>
</dbReference>
<dbReference type="GO" id="GO:0005506">
    <property type="term" value="F:iron ion binding"/>
    <property type="evidence" value="ECO:0007669"/>
    <property type="project" value="UniProtKB-UniRule"/>
</dbReference>
<evidence type="ECO:0000256" key="5">
    <source>
        <dbReference type="ARBA" id="ARBA00023004"/>
    </source>
</evidence>
<comment type="caution">
    <text evidence="10">The sequence shown here is derived from an EMBL/GenBank/DDBJ whole genome shotgun (WGS) entry which is preliminary data.</text>
</comment>
<keyword evidence="3 8" id="KW-0819">tRNA processing</keyword>
<protein>
    <recommendedName>
        <fullName evidence="8">tRNA N6-adenosine threonylcarbamoyltransferase</fullName>
        <ecNumber evidence="8">2.3.1.234</ecNumber>
    </recommendedName>
    <alternativeName>
        <fullName evidence="8">N6-L-threonylcarbamoyladenine synthase</fullName>
        <shortName evidence="8">t(6)A synthase</shortName>
    </alternativeName>
    <alternativeName>
        <fullName evidence="8">t(6)A37 threonylcarbamoyladenosine biosynthesis protein TsaD</fullName>
    </alternativeName>
    <alternativeName>
        <fullName evidence="8">tRNA threonylcarbamoyladenosine biosynthesis protein TsaD</fullName>
    </alternativeName>
</protein>
<evidence type="ECO:0000256" key="8">
    <source>
        <dbReference type="HAMAP-Rule" id="MF_01445"/>
    </source>
</evidence>
<sequence length="362" mass="37569">MSSPLTVLGIETSCDETAAAVVSRTPEGRGHILSNVIRSQVDEHAEFGGVVPEIAARAHIEILDGLIAKAMREADLGWDGIDAVAATAGPGLIGGVIVGLLTARAVAAASGKPLIAVNHLEGHALTARLTDSLDLPYLLLLVSGGHTQFLLVEGVGQYRRLGSTIDDAIGEAFDKTAKLLGLGFPGGPAVEKMAAAGDPAAFRLPRPLLDRPGLDMSFAGLKTAVRNAAYQAAPLSDRAVADLCAAFQQAVADVVGEKSRRAIDHFRDLHPDREPVLVIAGGVAANSAIRGRLEELGQETGARLVAPPHALCTDNAAMIAWAGIERMLLGPVDDRHVAPRPRWPLDASADAVLGSGRKGAKA</sequence>
<evidence type="ECO:0000313" key="10">
    <source>
        <dbReference type="EMBL" id="MBA5778480.1"/>
    </source>
</evidence>
<feature type="binding site" evidence="8">
    <location>
        <position position="314"/>
    </location>
    <ligand>
        <name>Fe cation</name>
        <dbReference type="ChEBI" id="CHEBI:24875"/>
    </ligand>
</feature>
<organism evidence="10 11">
    <name type="scientific">Stappia albiluteola</name>
    <dbReference type="NCBI Taxonomy" id="2758565"/>
    <lineage>
        <taxon>Bacteria</taxon>
        <taxon>Pseudomonadati</taxon>
        <taxon>Pseudomonadota</taxon>
        <taxon>Alphaproteobacteria</taxon>
        <taxon>Hyphomicrobiales</taxon>
        <taxon>Stappiaceae</taxon>
        <taxon>Stappia</taxon>
    </lineage>
</organism>
<dbReference type="InterPro" id="IPR000905">
    <property type="entry name" value="Gcp-like_dom"/>
</dbReference>
<keyword evidence="2 8" id="KW-0808">Transferase</keyword>
<gene>
    <name evidence="8 10" type="primary">tsaD</name>
    <name evidence="10" type="ORF">H2509_15225</name>
</gene>
<evidence type="ECO:0000256" key="1">
    <source>
        <dbReference type="ARBA" id="ARBA00022490"/>
    </source>
</evidence>
<dbReference type="AlphaFoldDB" id="A0A839AF61"/>
<dbReference type="FunFam" id="3.30.420.40:FF:000040">
    <property type="entry name" value="tRNA N6-adenosine threonylcarbamoyltransferase"/>
    <property type="match status" value="1"/>
</dbReference>
<dbReference type="Gene3D" id="3.30.420.40">
    <property type="match status" value="2"/>
</dbReference>
<dbReference type="InterPro" id="IPR022450">
    <property type="entry name" value="TsaD"/>
</dbReference>
<dbReference type="GO" id="GO:0005737">
    <property type="term" value="C:cytoplasm"/>
    <property type="evidence" value="ECO:0007669"/>
    <property type="project" value="UniProtKB-SubCell"/>
</dbReference>
<dbReference type="EMBL" id="JACFXV010000063">
    <property type="protein sequence ID" value="MBA5778480.1"/>
    <property type="molecule type" value="Genomic_DNA"/>
</dbReference>
<feature type="domain" description="Gcp-like" evidence="9">
    <location>
        <begin position="31"/>
        <end position="321"/>
    </location>
</feature>
<dbReference type="NCBIfam" id="TIGR00329">
    <property type="entry name" value="gcp_kae1"/>
    <property type="match status" value="1"/>
</dbReference>
<comment type="catalytic activity">
    <reaction evidence="7 8">
        <text>L-threonylcarbamoyladenylate + adenosine(37) in tRNA = N(6)-L-threonylcarbamoyladenosine(37) in tRNA + AMP + H(+)</text>
        <dbReference type="Rhea" id="RHEA:37059"/>
        <dbReference type="Rhea" id="RHEA-COMP:10162"/>
        <dbReference type="Rhea" id="RHEA-COMP:10163"/>
        <dbReference type="ChEBI" id="CHEBI:15378"/>
        <dbReference type="ChEBI" id="CHEBI:73682"/>
        <dbReference type="ChEBI" id="CHEBI:74411"/>
        <dbReference type="ChEBI" id="CHEBI:74418"/>
        <dbReference type="ChEBI" id="CHEBI:456215"/>
        <dbReference type="EC" id="2.3.1.234"/>
    </reaction>
</comment>